<comment type="caution">
    <text evidence="2">The sequence shown here is derived from an EMBL/GenBank/DDBJ whole genome shotgun (WGS) entry which is preliminary data.</text>
</comment>
<organism evidence="2 3">
    <name type="scientific">Apiotrichum porosum</name>
    <dbReference type="NCBI Taxonomy" id="105984"/>
    <lineage>
        <taxon>Eukaryota</taxon>
        <taxon>Fungi</taxon>
        <taxon>Dikarya</taxon>
        <taxon>Basidiomycota</taxon>
        <taxon>Agaricomycotina</taxon>
        <taxon>Tremellomycetes</taxon>
        <taxon>Trichosporonales</taxon>
        <taxon>Trichosporonaceae</taxon>
        <taxon>Apiotrichum</taxon>
    </lineage>
</organism>
<keyword evidence="3" id="KW-1185">Reference proteome</keyword>
<gene>
    <name evidence="2" type="ORF">EHS24_001738</name>
</gene>
<protein>
    <submittedName>
        <fullName evidence="2">Uncharacterized protein</fullName>
    </submittedName>
</protein>
<dbReference type="EMBL" id="RSCE01000011">
    <property type="protein sequence ID" value="RSH78823.1"/>
    <property type="molecule type" value="Genomic_DNA"/>
</dbReference>
<sequence>MFAPMLPPPLPAATRTQLPMNRKFMSAGSLIDNPASLSMPSKSACPPPQMTAPAPSSTAAQPSSPPHEPAPALMQTPALSPSQPLTRPPFRKRVSHQRATLARARRFVAKIAPLYLHPGARPAVAAFMGAYLQLRQQVERDESCGAPNCCALSSGESAMDTSNAGPSTGSWTNLGNGLGPGCARAWEAVIAREAERRRADLFHTALQSRESAEPMDIDKWRSTVASWRSITPPGRDPAHQVDLGNEVDHTTGQDPLTPPKTTTGEGLAHRCCECRGLGLGVGLGLSLGLAAGPETKAPVPFLPASPERERAAGEALMFLATGAGADASRRRKRVEDSPDSDTDVAEPVTSARKRMRILPTPDSSDEEDQGPMTPPTPTMVMTTETTVTTATTATASTDTVEVKQEPQHPRGRDANREREEYETDDGDEHTLLSAAFDRRASEVFFSMLRGRVVGGRVVGISRSGDKPAAR</sequence>
<dbReference type="AlphaFoldDB" id="A0A427XJ63"/>
<proteinExistence type="predicted"/>
<dbReference type="RefSeq" id="XP_028473970.1">
    <property type="nucleotide sequence ID" value="XM_028617507.1"/>
</dbReference>
<feature type="compositionally biased region" description="Low complexity" evidence="1">
    <location>
        <begin position="51"/>
        <end position="62"/>
    </location>
</feature>
<accession>A0A427XJ63</accession>
<evidence type="ECO:0000313" key="3">
    <source>
        <dbReference type="Proteomes" id="UP000279236"/>
    </source>
</evidence>
<feature type="compositionally biased region" description="Basic and acidic residues" evidence="1">
    <location>
        <begin position="400"/>
        <end position="419"/>
    </location>
</feature>
<evidence type="ECO:0000313" key="2">
    <source>
        <dbReference type="EMBL" id="RSH78823.1"/>
    </source>
</evidence>
<name>A0A427XJ63_9TREE</name>
<reference evidence="2 3" key="1">
    <citation type="submission" date="2018-11" db="EMBL/GenBank/DDBJ databases">
        <title>Genome sequence of Apiotrichum porosum DSM 27194.</title>
        <authorList>
            <person name="Aliyu H."/>
            <person name="Gorte O."/>
            <person name="Ochsenreither K."/>
        </authorList>
    </citation>
    <scope>NUCLEOTIDE SEQUENCE [LARGE SCALE GENOMIC DNA]</scope>
    <source>
        <strain evidence="2 3">DSM 27194</strain>
    </source>
</reference>
<evidence type="ECO:0000256" key="1">
    <source>
        <dbReference type="SAM" id="MobiDB-lite"/>
    </source>
</evidence>
<dbReference type="GeneID" id="39586281"/>
<feature type="region of interest" description="Disordered" evidence="1">
    <location>
        <begin position="31"/>
        <end position="95"/>
    </location>
</feature>
<dbReference type="Proteomes" id="UP000279236">
    <property type="component" value="Unassembled WGS sequence"/>
</dbReference>
<feature type="region of interest" description="Disordered" evidence="1">
    <location>
        <begin position="323"/>
        <end position="426"/>
    </location>
</feature>
<feature type="compositionally biased region" description="Low complexity" evidence="1">
    <location>
        <begin position="378"/>
        <end position="399"/>
    </location>
</feature>